<dbReference type="InterPro" id="IPR052159">
    <property type="entry name" value="Competence_DNA_uptake"/>
</dbReference>
<dbReference type="InterPro" id="IPR025405">
    <property type="entry name" value="DUF4131"/>
</dbReference>
<feature type="transmembrane region" description="Helical" evidence="6">
    <location>
        <begin position="540"/>
        <end position="560"/>
    </location>
</feature>
<dbReference type="GO" id="GO:0005886">
    <property type="term" value="C:plasma membrane"/>
    <property type="evidence" value="ECO:0007669"/>
    <property type="project" value="UniProtKB-SubCell"/>
</dbReference>
<dbReference type="PANTHER" id="PTHR30619">
    <property type="entry name" value="DNA INTERNALIZATION/COMPETENCE PROTEIN COMEC/REC2"/>
    <property type="match status" value="1"/>
</dbReference>
<feature type="domain" description="DUF4131" evidence="8">
    <location>
        <begin position="108"/>
        <end position="262"/>
    </location>
</feature>
<feature type="transmembrane region" description="Helical" evidence="6">
    <location>
        <begin position="572"/>
        <end position="590"/>
    </location>
</feature>
<evidence type="ECO:0000256" key="5">
    <source>
        <dbReference type="ARBA" id="ARBA00023136"/>
    </source>
</evidence>
<dbReference type="Proteomes" id="UP000245073">
    <property type="component" value="Unassembled WGS sequence"/>
</dbReference>
<keyword evidence="2" id="KW-1003">Cell membrane</keyword>
<comment type="caution">
    <text evidence="9">The sequence shown here is derived from an EMBL/GenBank/DDBJ whole genome shotgun (WGS) entry which is preliminary data.</text>
</comment>
<feature type="transmembrane region" description="Helical" evidence="6">
    <location>
        <begin position="131"/>
        <end position="151"/>
    </location>
</feature>
<dbReference type="InterPro" id="IPR004477">
    <property type="entry name" value="ComEC_N"/>
</dbReference>
<evidence type="ECO:0000259" key="8">
    <source>
        <dbReference type="Pfam" id="PF13567"/>
    </source>
</evidence>
<feature type="transmembrane region" description="Helical" evidence="6">
    <location>
        <begin position="413"/>
        <end position="430"/>
    </location>
</feature>
<evidence type="ECO:0000256" key="3">
    <source>
        <dbReference type="ARBA" id="ARBA00022692"/>
    </source>
</evidence>
<evidence type="ECO:0000313" key="10">
    <source>
        <dbReference type="Proteomes" id="UP000245073"/>
    </source>
</evidence>
<evidence type="ECO:0000259" key="7">
    <source>
        <dbReference type="Pfam" id="PF03772"/>
    </source>
</evidence>
<dbReference type="AlphaFoldDB" id="A0A2T9JIH0"/>
<dbReference type="Pfam" id="PF03772">
    <property type="entry name" value="Competence"/>
    <property type="match status" value="1"/>
</dbReference>
<feature type="transmembrane region" description="Helical" evidence="6">
    <location>
        <begin position="108"/>
        <end position="124"/>
    </location>
</feature>
<dbReference type="PANTHER" id="PTHR30619:SF1">
    <property type="entry name" value="RECOMBINATION PROTEIN 2"/>
    <property type="match status" value="1"/>
</dbReference>
<comment type="subcellular location">
    <subcellularLocation>
        <location evidence="1">Cell membrane</location>
        <topology evidence="1">Multi-pass membrane protein</topology>
    </subcellularLocation>
</comment>
<proteinExistence type="predicted"/>
<feature type="transmembrane region" description="Helical" evidence="6">
    <location>
        <begin position="436"/>
        <end position="455"/>
    </location>
</feature>
<evidence type="ECO:0000256" key="4">
    <source>
        <dbReference type="ARBA" id="ARBA00022989"/>
    </source>
</evidence>
<evidence type="ECO:0000256" key="1">
    <source>
        <dbReference type="ARBA" id="ARBA00004651"/>
    </source>
</evidence>
<feature type="transmembrane region" description="Helical" evidence="6">
    <location>
        <begin position="337"/>
        <end position="358"/>
    </location>
</feature>
<sequence>MCRKPVGDGAKRVTTPLGAGEELDIGFEADGLEAAGAAGGSAAARDAVAGRWAARLSTAVRRCPSPATFVTQLIDEARLNAARWMLWSPVAFALGAAAYLELKVEPNWSLLALVALALGVLALWSRGWRRWSGLAVPLTLAAFAAAGALAGKVRCDRVAAPVMPVERGVRVVDGFVVDVVSPGAAGPRLLIAPVSISRLPPGITPTRIRVSLPEGATAPPPGSALRLKAMLSPPPPPAAPGSHDFARDAWFNGIGGVGFTVGEIEDAALDPPPWRLRLAMAVNAMRWDLASRIVERLGPDSGGIAAAMVTGHEAWITPEQTEAMRASGLAHILSISGLHMAIVGGFVFAAVRLLVAAWPWAALRFPGKKIAALAGLAAVGAYLVVSGAPPPALRAAITAGVAFLAILADRQAVSLHGLALGALIILLAQPEQAGAAGFQMSFAATAALVALAEAWPRQPREISVPWPIRFAQGAMAWLAISVGASFVAGLATGPFAMQHFNRVAVWGLPANLVVSPLSSFVIMPFLAVGAALEPLGLGGPFLAIAGWGIDAMTAVARWFASAHGAQQTVASGPGFTLVLSFLGIMLLCLWKGRLRWLGVPLFLAVALWPRPAPPDLWVAADGTTAVARRGGQAVLLRPDARRFGAELWVRRRGLAPVDGKDFVCDRASCRPAASAPVAVSLSWTRRAPRFEALQGLCAGAEVVVLRGARPAVLPPACRDAVVLAGEDFAAGGAAELWRRRDGWWIVWTTPGRGVRPWTQAADTNAQEPGG</sequence>
<reference evidence="9 10" key="1">
    <citation type="submission" date="2018-04" db="EMBL/GenBank/DDBJ databases">
        <title>The genome sequence of Caulobacter sp. 744.</title>
        <authorList>
            <person name="Gao J."/>
            <person name="Sun J."/>
        </authorList>
    </citation>
    <scope>NUCLEOTIDE SEQUENCE [LARGE SCALE GENOMIC DNA]</scope>
    <source>
        <strain evidence="9 10">774</strain>
    </source>
</reference>
<keyword evidence="10" id="KW-1185">Reference proteome</keyword>
<accession>A0A2T9JIH0</accession>
<dbReference type="Pfam" id="PF13567">
    <property type="entry name" value="DUF4131"/>
    <property type="match status" value="1"/>
</dbReference>
<evidence type="ECO:0000256" key="6">
    <source>
        <dbReference type="SAM" id="Phobius"/>
    </source>
</evidence>
<feature type="domain" description="ComEC/Rec2-related protein" evidence="7">
    <location>
        <begin position="308"/>
        <end position="593"/>
    </location>
</feature>
<gene>
    <name evidence="9" type="ORF">DDF67_21285</name>
</gene>
<name>A0A2T9JIH0_9CAUL</name>
<feature type="transmembrane region" description="Helical" evidence="6">
    <location>
        <begin position="370"/>
        <end position="385"/>
    </location>
</feature>
<feature type="transmembrane region" description="Helical" evidence="6">
    <location>
        <begin position="503"/>
        <end position="528"/>
    </location>
</feature>
<protein>
    <submittedName>
        <fullName evidence="9">Competence protein ComEC</fullName>
    </submittedName>
</protein>
<keyword evidence="4 6" id="KW-1133">Transmembrane helix</keyword>
<evidence type="ECO:0000313" key="9">
    <source>
        <dbReference type="EMBL" id="PVM83469.1"/>
    </source>
</evidence>
<dbReference type="OrthoDB" id="9790149at2"/>
<feature type="transmembrane region" description="Helical" evidence="6">
    <location>
        <begin position="476"/>
        <end position="497"/>
    </location>
</feature>
<keyword evidence="5 6" id="KW-0472">Membrane</keyword>
<keyword evidence="3 6" id="KW-0812">Transmembrane</keyword>
<dbReference type="NCBIfam" id="TIGR00360">
    <property type="entry name" value="ComEC_N-term"/>
    <property type="match status" value="1"/>
</dbReference>
<dbReference type="EMBL" id="QDKQ01000069">
    <property type="protein sequence ID" value="PVM83469.1"/>
    <property type="molecule type" value="Genomic_DNA"/>
</dbReference>
<evidence type="ECO:0000256" key="2">
    <source>
        <dbReference type="ARBA" id="ARBA00022475"/>
    </source>
</evidence>
<organism evidence="9 10">
    <name type="scientific">Caulobacter endophyticus</name>
    <dbReference type="NCBI Taxonomy" id="2172652"/>
    <lineage>
        <taxon>Bacteria</taxon>
        <taxon>Pseudomonadati</taxon>
        <taxon>Pseudomonadota</taxon>
        <taxon>Alphaproteobacteria</taxon>
        <taxon>Caulobacterales</taxon>
        <taxon>Caulobacteraceae</taxon>
        <taxon>Caulobacter</taxon>
    </lineage>
</organism>